<dbReference type="SMART" id="SM00947">
    <property type="entry name" value="Pro_CA"/>
    <property type="match status" value="1"/>
</dbReference>
<comment type="catalytic activity">
    <reaction evidence="5 6">
        <text>hydrogencarbonate + H(+) = CO2 + H2O</text>
        <dbReference type="Rhea" id="RHEA:10748"/>
        <dbReference type="ChEBI" id="CHEBI:15377"/>
        <dbReference type="ChEBI" id="CHEBI:15378"/>
        <dbReference type="ChEBI" id="CHEBI:16526"/>
        <dbReference type="ChEBI" id="CHEBI:17544"/>
        <dbReference type="EC" id="4.2.1.1"/>
    </reaction>
</comment>
<sequence>MGSHSKEEIDNVSQFLKQSQDQIFVNNKAWVDSKVASDCDFFTKLSSGQQPDYLYIGCSDSRVPANEIMGLDAGEVFVHRNIANLVPNTDLNVMSVIEYAVAHLHVKHIVVCGHYICGGVQAALSNTDMGLLNPWLRGIRDVYRLHEKELDTYEDSGDKYRRLIELNVLEQCKNVIKTAVVQQSYSHNGYPIVHAWVFDLKDGLLKDLKLDFEECLKEIKKIYDLDAGPKKIK</sequence>
<dbReference type="InterPro" id="IPR036874">
    <property type="entry name" value="Carbonic_anhydrase_sf"/>
</dbReference>
<dbReference type="Proteomes" id="UP001595075">
    <property type="component" value="Unassembled WGS sequence"/>
</dbReference>
<evidence type="ECO:0000256" key="2">
    <source>
        <dbReference type="ARBA" id="ARBA00012925"/>
    </source>
</evidence>
<evidence type="ECO:0000256" key="6">
    <source>
        <dbReference type="RuleBase" id="RU003956"/>
    </source>
</evidence>
<dbReference type="Pfam" id="PF00484">
    <property type="entry name" value="Pro_CA"/>
    <property type="match status" value="1"/>
</dbReference>
<reference evidence="7 8" key="1">
    <citation type="journal article" date="2024" name="Commun. Biol.">
        <title>Comparative genomic analysis of thermophilic fungi reveals convergent evolutionary adaptations and gene losses.</title>
        <authorList>
            <person name="Steindorff A.S."/>
            <person name="Aguilar-Pontes M.V."/>
            <person name="Robinson A.J."/>
            <person name="Andreopoulos B."/>
            <person name="LaButti K."/>
            <person name="Kuo A."/>
            <person name="Mondo S."/>
            <person name="Riley R."/>
            <person name="Otillar R."/>
            <person name="Haridas S."/>
            <person name="Lipzen A."/>
            <person name="Grimwood J."/>
            <person name="Schmutz J."/>
            <person name="Clum A."/>
            <person name="Reid I.D."/>
            <person name="Moisan M.C."/>
            <person name="Butler G."/>
            <person name="Nguyen T.T.M."/>
            <person name="Dewar K."/>
            <person name="Conant G."/>
            <person name="Drula E."/>
            <person name="Henrissat B."/>
            <person name="Hansel C."/>
            <person name="Singer S."/>
            <person name="Hutchinson M.I."/>
            <person name="de Vries R.P."/>
            <person name="Natvig D.O."/>
            <person name="Powell A.J."/>
            <person name="Tsang A."/>
            <person name="Grigoriev I.V."/>
        </authorList>
    </citation>
    <scope>NUCLEOTIDE SEQUENCE [LARGE SCALE GENOMIC DNA]</scope>
    <source>
        <strain evidence="7 8">CBS 494.80</strain>
    </source>
</reference>
<dbReference type="PROSITE" id="PS00704">
    <property type="entry name" value="PROK_CO2_ANHYDRASE_1"/>
    <property type="match status" value="1"/>
</dbReference>
<comment type="caution">
    <text evidence="7">The sequence shown here is derived from an EMBL/GenBank/DDBJ whole genome shotgun (WGS) entry which is preliminary data.</text>
</comment>
<evidence type="ECO:0000256" key="5">
    <source>
        <dbReference type="ARBA" id="ARBA00048348"/>
    </source>
</evidence>
<evidence type="ECO:0000256" key="1">
    <source>
        <dbReference type="ARBA" id="ARBA00006217"/>
    </source>
</evidence>
<comment type="similarity">
    <text evidence="1 6">Belongs to the beta-class carbonic anhydrase family.</text>
</comment>
<organism evidence="7 8">
    <name type="scientific">Oculimacula yallundae</name>
    <dbReference type="NCBI Taxonomy" id="86028"/>
    <lineage>
        <taxon>Eukaryota</taxon>
        <taxon>Fungi</taxon>
        <taxon>Dikarya</taxon>
        <taxon>Ascomycota</taxon>
        <taxon>Pezizomycotina</taxon>
        <taxon>Leotiomycetes</taxon>
        <taxon>Helotiales</taxon>
        <taxon>Ploettnerulaceae</taxon>
        <taxon>Oculimacula</taxon>
    </lineage>
</organism>
<comment type="function">
    <text evidence="6">Reversible hydration of carbon dioxide.</text>
</comment>
<gene>
    <name evidence="7" type="ORF">VTL71DRAFT_15884</name>
</gene>
<dbReference type="PROSITE" id="PS00705">
    <property type="entry name" value="PROK_CO2_ANHYDRASE_2"/>
    <property type="match status" value="1"/>
</dbReference>
<keyword evidence="4 6" id="KW-0456">Lyase</keyword>
<evidence type="ECO:0000256" key="4">
    <source>
        <dbReference type="ARBA" id="ARBA00023239"/>
    </source>
</evidence>
<keyword evidence="8" id="KW-1185">Reference proteome</keyword>
<name>A0ABR4CCY4_9HELO</name>
<dbReference type="InterPro" id="IPR001765">
    <property type="entry name" value="Carbonic_anhydrase"/>
</dbReference>
<evidence type="ECO:0000313" key="8">
    <source>
        <dbReference type="Proteomes" id="UP001595075"/>
    </source>
</evidence>
<dbReference type="PANTHER" id="PTHR11002">
    <property type="entry name" value="CARBONIC ANHYDRASE"/>
    <property type="match status" value="1"/>
</dbReference>
<protein>
    <recommendedName>
        <fullName evidence="2 6">Carbonic anhydrase</fullName>
        <ecNumber evidence="2 6">4.2.1.1</ecNumber>
    </recommendedName>
    <alternativeName>
        <fullName evidence="6">Carbonate dehydratase</fullName>
    </alternativeName>
</protein>
<dbReference type="Gene3D" id="3.40.1050.10">
    <property type="entry name" value="Carbonic anhydrase"/>
    <property type="match status" value="1"/>
</dbReference>
<keyword evidence="3 6" id="KW-0862">Zinc</keyword>
<dbReference type="EMBL" id="JAZHXI010000009">
    <property type="protein sequence ID" value="KAL2067788.1"/>
    <property type="molecule type" value="Genomic_DNA"/>
</dbReference>
<accession>A0ABR4CCY4</accession>
<dbReference type="EC" id="4.2.1.1" evidence="2 6"/>
<dbReference type="SUPFAM" id="SSF53056">
    <property type="entry name" value="beta-carbonic anhydrase, cab"/>
    <property type="match status" value="1"/>
</dbReference>
<proteinExistence type="inferred from homology"/>
<dbReference type="CDD" id="cd00883">
    <property type="entry name" value="beta_CA_cladeA"/>
    <property type="match status" value="1"/>
</dbReference>
<evidence type="ECO:0000256" key="3">
    <source>
        <dbReference type="ARBA" id="ARBA00022833"/>
    </source>
</evidence>
<dbReference type="InterPro" id="IPR015892">
    <property type="entry name" value="Carbonic_anhydrase_CS"/>
</dbReference>
<dbReference type="PANTHER" id="PTHR11002:SF51">
    <property type="entry name" value="CARBONIC ANHYDRASE"/>
    <property type="match status" value="1"/>
</dbReference>
<evidence type="ECO:0000313" key="7">
    <source>
        <dbReference type="EMBL" id="KAL2067788.1"/>
    </source>
</evidence>